<proteinExistence type="predicted"/>
<protein>
    <submittedName>
        <fullName evidence="1">Phage tail protein</fullName>
    </submittedName>
</protein>
<dbReference type="NCBIfam" id="TIGR02241">
    <property type="entry name" value="conserved hypothetical phage tail region protein"/>
    <property type="match status" value="1"/>
</dbReference>
<evidence type="ECO:0000313" key="2">
    <source>
        <dbReference type="Proteomes" id="UP001500051"/>
    </source>
</evidence>
<keyword evidence="2" id="KW-1185">Reference proteome</keyword>
<evidence type="ECO:0000313" key="1">
    <source>
        <dbReference type="EMBL" id="GAA3701047.1"/>
    </source>
</evidence>
<dbReference type="InterPro" id="IPR010667">
    <property type="entry name" value="Phage_T4_Gp19"/>
</dbReference>
<reference evidence="2" key="1">
    <citation type="journal article" date="2019" name="Int. J. Syst. Evol. Microbiol.">
        <title>The Global Catalogue of Microorganisms (GCM) 10K type strain sequencing project: providing services to taxonomists for standard genome sequencing and annotation.</title>
        <authorList>
            <consortium name="The Broad Institute Genomics Platform"/>
            <consortium name="The Broad Institute Genome Sequencing Center for Infectious Disease"/>
            <person name="Wu L."/>
            <person name="Ma J."/>
        </authorList>
    </citation>
    <scope>NUCLEOTIDE SEQUENCE [LARGE SCALE GENOMIC DNA]</scope>
    <source>
        <strain evidence="2">JCM 16548</strain>
    </source>
</reference>
<dbReference type="Pfam" id="PF06841">
    <property type="entry name" value="Phage_T4_gp19"/>
    <property type="match status" value="1"/>
</dbReference>
<dbReference type="RefSeq" id="WP_344811921.1">
    <property type="nucleotide sequence ID" value="NZ_BAAAYX010000004.1"/>
</dbReference>
<gene>
    <name evidence="1" type="ORF">GCM10022204_17290</name>
</gene>
<sequence>MAAAKGITDPLDATTDPAVSVCFTVTVDGENLGYFSSCEGLGAEVVMEQREEGGNNAFIWQLPSRIKYTNVKLSRAVGRDSHKITEWLIGFATDVTRKTACITAMTGDRQVVASWSLDGVMPVRWSGPSLNLDSPKVAMETLELAHHGFLPEGAVQ</sequence>
<dbReference type="EMBL" id="BAAAYX010000004">
    <property type="protein sequence ID" value="GAA3701047.1"/>
    <property type="molecule type" value="Genomic_DNA"/>
</dbReference>
<name>A0ABP7D8Y1_9ACTN</name>
<dbReference type="InterPro" id="IPR011747">
    <property type="entry name" value="CHP02241"/>
</dbReference>
<dbReference type="Proteomes" id="UP001500051">
    <property type="component" value="Unassembled WGS sequence"/>
</dbReference>
<organism evidence="1 2">
    <name type="scientific">Microlunatus aurantiacus</name>
    <dbReference type="NCBI Taxonomy" id="446786"/>
    <lineage>
        <taxon>Bacteria</taxon>
        <taxon>Bacillati</taxon>
        <taxon>Actinomycetota</taxon>
        <taxon>Actinomycetes</taxon>
        <taxon>Propionibacteriales</taxon>
        <taxon>Propionibacteriaceae</taxon>
        <taxon>Microlunatus</taxon>
    </lineage>
</organism>
<accession>A0ABP7D8Y1</accession>
<comment type="caution">
    <text evidence="1">The sequence shown here is derived from an EMBL/GenBank/DDBJ whole genome shotgun (WGS) entry which is preliminary data.</text>
</comment>
<dbReference type="PANTHER" id="PTHR38009">
    <property type="entry name" value="CONSERVED HYPOTHETICAL PHAGE TAIL PROTEIN"/>
    <property type="match status" value="1"/>
</dbReference>
<dbReference type="PANTHER" id="PTHR38009:SF1">
    <property type="entry name" value="CONSERVED HYPOTHETICAL PHAGE TAIL PROTEIN"/>
    <property type="match status" value="1"/>
</dbReference>